<reference evidence="1" key="1">
    <citation type="submission" date="2023-07" db="EMBL/GenBank/DDBJ databases">
        <title>draft genome sequence of fig (Ficus carica).</title>
        <authorList>
            <person name="Takahashi T."/>
            <person name="Nishimura K."/>
        </authorList>
    </citation>
    <scope>NUCLEOTIDE SEQUENCE</scope>
</reference>
<gene>
    <name evidence="1" type="ORF">TIFTF001_033420</name>
</gene>
<dbReference type="Gramene" id="FCD_00029507-RA">
    <property type="protein sequence ID" value="FCD_00029507-RA:cds"/>
    <property type="gene ID" value="FCD_00029507"/>
</dbReference>
<evidence type="ECO:0000313" key="2">
    <source>
        <dbReference type="Proteomes" id="UP001187192"/>
    </source>
</evidence>
<dbReference type="Proteomes" id="UP001187192">
    <property type="component" value="Unassembled WGS sequence"/>
</dbReference>
<organism evidence="1 2">
    <name type="scientific">Ficus carica</name>
    <name type="common">Common fig</name>
    <dbReference type="NCBI Taxonomy" id="3494"/>
    <lineage>
        <taxon>Eukaryota</taxon>
        <taxon>Viridiplantae</taxon>
        <taxon>Streptophyta</taxon>
        <taxon>Embryophyta</taxon>
        <taxon>Tracheophyta</taxon>
        <taxon>Spermatophyta</taxon>
        <taxon>Magnoliopsida</taxon>
        <taxon>eudicotyledons</taxon>
        <taxon>Gunneridae</taxon>
        <taxon>Pentapetalae</taxon>
        <taxon>rosids</taxon>
        <taxon>fabids</taxon>
        <taxon>Rosales</taxon>
        <taxon>Moraceae</taxon>
        <taxon>Ficeae</taxon>
        <taxon>Ficus</taxon>
    </lineage>
</organism>
<sequence>MKLEIVVASRLIFWSPMGDLESSARIASNCPHQIDAILPPRCRDHHREELTRASGPSIVIESRSPRFHLTGKIAVASKISLMADFLV</sequence>
<accession>A0AA88J964</accession>
<protein>
    <submittedName>
        <fullName evidence="1">Uncharacterized protein</fullName>
    </submittedName>
</protein>
<evidence type="ECO:0000313" key="1">
    <source>
        <dbReference type="EMBL" id="GMN64356.1"/>
    </source>
</evidence>
<keyword evidence="2" id="KW-1185">Reference proteome</keyword>
<name>A0AA88J964_FICCA</name>
<dbReference type="EMBL" id="BTGU01000176">
    <property type="protein sequence ID" value="GMN64356.1"/>
    <property type="molecule type" value="Genomic_DNA"/>
</dbReference>
<dbReference type="AlphaFoldDB" id="A0AA88J964"/>
<comment type="caution">
    <text evidence="1">The sequence shown here is derived from an EMBL/GenBank/DDBJ whole genome shotgun (WGS) entry which is preliminary data.</text>
</comment>
<proteinExistence type="predicted"/>